<evidence type="ECO:0000256" key="2">
    <source>
        <dbReference type="SAM" id="Phobius"/>
    </source>
</evidence>
<keyword evidence="2" id="KW-0812">Transmembrane</keyword>
<dbReference type="Proteomes" id="UP000757232">
    <property type="component" value="Unassembled WGS sequence"/>
</dbReference>
<organism evidence="3 4">
    <name type="scientific">Sanghuangporus baumii</name>
    <name type="common">Phellinus baumii</name>
    <dbReference type="NCBI Taxonomy" id="108892"/>
    <lineage>
        <taxon>Eukaryota</taxon>
        <taxon>Fungi</taxon>
        <taxon>Dikarya</taxon>
        <taxon>Basidiomycota</taxon>
        <taxon>Agaricomycotina</taxon>
        <taxon>Agaricomycetes</taxon>
        <taxon>Hymenochaetales</taxon>
        <taxon>Hymenochaetaceae</taxon>
        <taxon>Sanghuangporus</taxon>
    </lineage>
</organism>
<gene>
    <name evidence="3" type="ORF">A7U60_g3499</name>
</gene>
<feature type="transmembrane region" description="Helical" evidence="2">
    <location>
        <begin position="169"/>
        <end position="189"/>
    </location>
</feature>
<name>A0A9Q5I0M0_SANBA</name>
<accession>A0A9Q5I0M0</accession>
<sequence>MSKDEHDSLGEPKFELQVAQKEEPLEEPGTKPVQGPTFPDGGFRAWMTIVSCFLLSFTSYGQLNAYGVFQTYYIENQLADHSAADIAWIGNIQLGLMYLGGIVSGWAFDSYGSRSHDVVPGEKILSDYSFPRPWSGTRNSHSVVAGSSLSGVIFPIMLSKLFQSIGFPWTVRTLAFMCFALQGISIPFVKERFPPRAGVPLIDRSVYKDKPFLLHVISGFFIAFGLYTPFWYIELYALREKINANLAFYLISIMNAAGLLGRVSLGHVADRVAFIHSSETASLPLTSCLVGQI</sequence>
<evidence type="ECO:0000313" key="4">
    <source>
        <dbReference type="Proteomes" id="UP000757232"/>
    </source>
</evidence>
<reference evidence="3" key="1">
    <citation type="submission" date="2016-06" db="EMBL/GenBank/DDBJ databases">
        <title>Draft Genome sequence of the fungus Inonotus baumii.</title>
        <authorList>
            <person name="Zhu H."/>
            <person name="Lin W."/>
        </authorList>
    </citation>
    <scope>NUCLEOTIDE SEQUENCE</scope>
    <source>
        <strain evidence="3">821</strain>
    </source>
</reference>
<dbReference type="PANTHER" id="PTHR11360">
    <property type="entry name" value="MONOCARBOXYLATE TRANSPORTER"/>
    <property type="match status" value="1"/>
</dbReference>
<evidence type="ECO:0000313" key="3">
    <source>
        <dbReference type="EMBL" id="OCB89300.1"/>
    </source>
</evidence>
<feature type="transmembrane region" description="Helical" evidence="2">
    <location>
        <begin position="86"/>
        <end position="108"/>
    </location>
</feature>
<dbReference type="EMBL" id="LNZH02000158">
    <property type="protein sequence ID" value="OCB89300.1"/>
    <property type="molecule type" value="Genomic_DNA"/>
</dbReference>
<dbReference type="AlphaFoldDB" id="A0A9Q5I0M0"/>
<dbReference type="Gene3D" id="1.20.1250.20">
    <property type="entry name" value="MFS general substrate transporter like domains"/>
    <property type="match status" value="2"/>
</dbReference>
<protein>
    <submittedName>
        <fullName evidence="3">MFS monocarboxylate transporter</fullName>
    </submittedName>
</protein>
<proteinExistence type="predicted"/>
<dbReference type="InterPro" id="IPR036259">
    <property type="entry name" value="MFS_trans_sf"/>
</dbReference>
<dbReference type="InterPro" id="IPR050327">
    <property type="entry name" value="Proton-linked_MCT"/>
</dbReference>
<feature type="region of interest" description="Disordered" evidence="1">
    <location>
        <begin position="1"/>
        <end position="37"/>
    </location>
</feature>
<keyword evidence="2" id="KW-0472">Membrane</keyword>
<comment type="caution">
    <text evidence="3">The sequence shown here is derived from an EMBL/GenBank/DDBJ whole genome shotgun (WGS) entry which is preliminary data.</text>
</comment>
<feature type="transmembrane region" description="Helical" evidence="2">
    <location>
        <begin position="212"/>
        <end position="233"/>
    </location>
</feature>
<dbReference type="OrthoDB" id="6509908at2759"/>
<dbReference type="PANTHER" id="PTHR11360:SF177">
    <property type="entry name" value="RIBOFLAVIN TRANSPORTER MCH5"/>
    <property type="match status" value="1"/>
</dbReference>
<feature type="transmembrane region" description="Helical" evidence="2">
    <location>
        <begin position="45"/>
        <end position="65"/>
    </location>
</feature>
<feature type="transmembrane region" description="Helical" evidence="2">
    <location>
        <begin position="245"/>
        <end position="265"/>
    </location>
</feature>
<keyword evidence="4" id="KW-1185">Reference proteome</keyword>
<keyword evidence="2" id="KW-1133">Transmembrane helix</keyword>
<feature type="compositionally biased region" description="Basic and acidic residues" evidence="1">
    <location>
        <begin position="1"/>
        <end position="14"/>
    </location>
</feature>
<dbReference type="SUPFAM" id="SSF103473">
    <property type="entry name" value="MFS general substrate transporter"/>
    <property type="match status" value="1"/>
</dbReference>
<evidence type="ECO:0000256" key="1">
    <source>
        <dbReference type="SAM" id="MobiDB-lite"/>
    </source>
</evidence>